<dbReference type="PANTHER" id="PTHR44757">
    <property type="entry name" value="DIGUANYLATE CYCLASE DGCP"/>
    <property type="match status" value="1"/>
</dbReference>
<dbReference type="PROSITE" id="PS50883">
    <property type="entry name" value="EAL"/>
    <property type="match status" value="1"/>
</dbReference>
<dbReference type="SUPFAM" id="SSF141868">
    <property type="entry name" value="EAL domain-like"/>
    <property type="match status" value="1"/>
</dbReference>
<dbReference type="EMBL" id="AP021888">
    <property type="protein sequence ID" value="BBP44165.1"/>
    <property type="molecule type" value="Genomic_DNA"/>
</dbReference>
<evidence type="ECO:0000313" key="4">
    <source>
        <dbReference type="EMBL" id="BBP44165.1"/>
    </source>
</evidence>
<organism evidence="4 5">
    <name type="scientific">Thiosulfativibrio zosterae</name>
    <dbReference type="NCBI Taxonomy" id="2675053"/>
    <lineage>
        <taxon>Bacteria</taxon>
        <taxon>Pseudomonadati</taxon>
        <taxon>Pseudomonadota</taxon>
        <taxon>Gammaproteobacteria</taxon>
        <taxon>Thiotrichales</taxon>
        <taxon>Piscirickettsiaceae</taxon>
        <taxon>Thiosulfativibrio</taxon>
    </lineage>
</organism>
<gene>
    <name evidence="4" type="ORF">THMIRHAT_19110</name>
</gene>
<keyword evidence="1" id="KW-1133">Transmembrane helix</keyword>
<dbReference type="InterPro" id="IPR035919">
    <property type="entry name" value="EAL_sf"/>
</dbReference>
<dbReference type="KEGG" id="tzo:THMIRHAT_19110"/>
<dbReference type="Gene3D" id="3.30.70.270">
    <property type="match status" value="1"/>
</dbReference>
<proteinExistence type="predicted"/>
<dbReference type="NCBIfam" id="TIGR00254">
    <property type="entry name" value="GGDEF"/>
    <property type="match status" value="1"/>
</dbReference>
<dbReference type="PROSITE" id="PS50887">
    <property type="entry name" value="GGDEF"/>
    <property type="match status" value="1"/>
</dbReference>
<dbReference type="Pfam" id="PF00990">
    <property type="entry name" value="GGDEF"/>
    <property type="match status" value="1"/>
</dbReference>
<dbReference type="InterPro" id="IPR001633">
    <property type="entry name" value="EAL_dom"/>
</dbReference>
<accession>A0A6F8PPY4</accession>
<dbReference type="AlphaFoldDB" id="A0A6F8PPY4"/>
<dbReference type="InterPro" id="IPR000160">
    <property type="entry name" value="GGDEF_dom"/>
</dbReference>
<name>A0A6F8PPY4_9GAMM</name>
<dbReference type="PANTHER" id="PTHR44757:SF2">
    <property type="entry name" value="BIOFILM ARCHITECTURE MAINTENANCE PROTEIN MBAA"/>
    <property type="match status" value="1"/>
</dbReference>
<dbReference type="InterPro" id="IPR029787">
    <property type="entry name" value="Nucleotide_cyclase"/>
</dbReference>
<evidence type="ECO:0000256" key="1">
    <source>
        <dbReference type="SAM" id="Phobius"/>
    </source>
</evidence>
<dbReference type="SUPFAM" id="SSF55073">
    <property type="entry name" value="Nucleotide cyclase"/>
    <property type="match status" value="1"/>
</dbReference>
<dbReference type="RefSeq" id="WP_173291911.1">
    <property type="nucleotide sequence ID" value="NZ_AP021888.1"/>
</dbReference>
<feature type="domain" description="EAL" evidence="2">
    <location>
        <begin position="530"/>
        <end position="786"/>
    </location>
</feature>
<evidence type="ECO:0000259" key="3">
    <source>
        <dbReference type="PROSITE" id="PS50887"/>
    </source>
</evidence>
<feature type="transmembrane region" description="Helical" evidence="1">
    <location>
        <begin position="12"/>
        <end position="33"/>
    </location>
</feature>
<feature type="domain" description="GGDEF" evidence="3">
    <location>
        <begin position="388"/>
        <end position="521"/>
    </location>
</feature>
<evidence type="ECO:0000259" key="2">
    <source>
        <dbReference type="PROSITE" id="PS50883"/>
    </source>
</evidence>
<evidence type="ECO:0000313" key="5">
    <source>
        <dbReference type="Proteomes" id="UP000501466"/>
    </source>
</evidence>
<dbReference type="SMART" id="SM00267">
    <property type="entry name" value="GGDEF"/>
    <property type="match status" value="1"/>
</dbReference>
<keyword evidence="1" id="KW-0812">Transmembrane</keyword>
<dbReference type="Gene3D" id="3.20.20.450">
    <property type="entry name" value="EAL domain"/>
    <property type="match status" value="1"/>
</dbReference>
<evidence type="ECO:0008006" key="6">
    <source>
        <dbReference type="Google" id="ProtNLM"/>
    </source>
</evidence>
<keyword evidence="1" id="KW-0472">Membrane</keyword>
<dbReference type="CDD" id="cd01949">
    <property type="entry name" value="GGDEF"/>
    <property type="match status" value="1"/>
</dbReference>
<protein>
    <recommendedName>
        <fullName evidence="6">GGDEF-domain containing protein</fullName>
    </recommendedName>
</protein>
<sequence>MQKNSNSFIYSLIIGYALIIILVAISAGIFFNYESKISKAFKDYINLTQQNYHVDMLHKASSTRSILLVKMIKSNDPFEIDDLKTQMNAYEHRIGNHLRTLERLNLSDAQMALLQAAKSKMDENRIMQMMVYELILEEEIPSAMIELVEVTLPLQETVQLTLAELQKSIAQESSLAISHYSEIIADMRSMITWVSLPLILSMLLIGILTTRKIHKAATKQQELLATLETRVQQRTQELLMDRKLLQHLNEAIGVINQKGALILSNKRFKKLLEACQIENQTSMWPCLALAFNDISIEAIQQTLSKGKWRSEVSLTNMPEQTLILDIEEIHDFSLPETYYSIILTDISELKTFQTQLEHLANHDAVTGLANRHSFNTQMRQQIEQYPDIEFFLLYLDLDDFKWVNDHLGHAVGDQFLQKLGEICMQTFTENDTVARIGGDEFAVIIRQSLEDFELANLANQLIHNLQKLNDLHATEHKVRCSIGIARYPKDGTEPDIVLKHADYAMYQSREDGANQFCIFSKSMSEHLQYLHDIEQNLHQAVKSQEFSVHYQPQYSLKNLGLVGAEALIRWETPSRNIPPAEFIPLAEKFRLIGDIGEFVFAESIRQFKSWQTAENPLPRIAINASSIQLLAGNFGPFVESTLKKYGVAANQVDIEVTESVMMKNIDAQKEEGGCLASLQDQGMEISIDDFGTGYSSLSYIKHLNIDRIKIDKSFIDDIEYNDEARSIVKAIIKMGHSLGLKVLAEGIETQSQLEILQKLECDEGQGYLFSRPLTPENFALKCLSKAA</sequence>
<dbReference type="Pfam" id="PF00563">
    <property type="entry name" value="EAL"/>
    <property type="match status" value="1"/>
</dbReference>
<dbReference type="InterPro" id="IPR052155">
    <property type="entry name" value="Biofilm_reg_signaling"/>
</dbReference>
<dbReference type="SMART" id="SM00052">
    <property type="entry name" value="EAL"/>
    <property type="match status" value="1"/>
</dbReference>
<reference evidence="5" key="1">
    <citation type="submission" date="2019-11" db="EMBL/GenBank/DDBJ databases">
        <title>Isolation and characterization of two novel species in the genus Thiomicrorhabdus.</title>
        <authorList>
            <person name="Mochizuki J."/>
            <person name="Kojima H."/>
            <person name="Fukui M."/>
        </authorList>
    </citation>
    <scope>NUCLEOTIDE SEQUENCE [LARGE SCALE GENOMIC DNA]</scope>
    <source>
        <strain evidence="5">AkT22</strain>
    </source>
</reference>
<dbReference type="InterPro" id="IPR043128">
    <property type="entry name" value="Rev_trsase/Diguanyl_cyclase"/>
</dbReference>
<keyword evidence="5" id="KW-1185">Reference proteome</keyword>
<dbReference type="Proteomes" id="UP000501466">
    <property type="component" value="Chromosome"/>
</dbReference>
<dbReference type="CDD" id="cd01948">
    <property type="entry name" value="EAL"/>
    <property type="match status" value="1"/>
</dbReference>